<reference evidence="10 11" key="1">
    <citation type="submission" date="2016-10" db="EMBL/GenBank/DDBJ databases">
        <authorList>
            <person name="de Groot N.N."/>
        </authorList>
    </citation>
    <scope>NUCLEOTIDE SEQUENCE [LARGE SCALE GENOMIC DNA]</scope>
    <source>
        <strain evidence="10 11">CGMCC 4.3510</strain>
    </source>
</reference>
<evidence type="ECO:0000256" key="2">
    <source>
        <dbReference type="ARBA" id="ARBA00022512"/>
    </source>
</evidence>
<evidence type="ECO:0000313" key="10">
    <source>
        <dbReference type="EMBL" id="SFE60778.1"/>
    </source>
</evidence>
<organism evidence="10 11">
    <name type="scientific">Actinacidiphila alni</name>
    <dbReference type="NCBI Taxonomy" id="380248"/>
    <lineage>
        <taxon>Bacteria</taxon>
        <taxon>Bacillati</taxon>
        <taxon>Actinomycetota</taxon>
        <taxon>Actinomycetes</taxon>
        <taxon>Kitasatosporales</taxon>
        <taxon>Streptomycetaceae</taxon>
        <taxon>Actinacidiphila</taxon>
    </lineage>
</organism>
<dbReference type="STRING" id="380248.SAMN05216251_10456"/>
<protein>
    <submittedName>
        <fullName evidence="10">Small secreted domain</fullName>
    </submittedName>
</protein>
<keyword evidence="6" id="KW-0034">Amyloid</keyword>
<sequence length="242" mass="23077">MNRVAQKGLVTAMVAGGLLAAGAGYAQADSAAEGDTAGSPGVLSGNSVQVPIDIPVNVCGNTINVIGLLNPALGNSCSNASAPAAGHSSPGARPGRHAGAPADERAAGATTRAGSDSTSGGGAHAAGSSRNSPGLLSGNSIQLPIDVPVNISGNSVNVVGIGNAASGNTATNGSTPPAPTTDPTPAPPAHTPVPAPPNPVRDTSAPTLAHTGADGLPYAAGGSAAMLLGGALLYRRFRPGRG</sequence>
<proteinExistence type="predicted"/>
<evidence type="ECO:0000256" key="3">
    <source>
        <dbReference type="ARBA" id="ARBA00022525"/>
    </source>
</evidence>
<dbReference type="Proteomes" id="UP000199323">
    <property type="component" value="Unassembled WGS sequence"/>
</dbReference>
<dbReference type="AlphaFoldDB" id="A0A1I2BY12"/>
<keyword evidence="2" id="KW-0134">Cell wall</keyword>
<keyword evidence="4 8" id="KW-0732">Signal</keyword>
<comment type="subcellular location">
    <subcellularLocation>
        <location evidence="1">Secreted</location>
        <location evidence="1">Cell wall</location>
    </subcellularLocation>
</comment>
<evidence type="ECO:0000256" key="8">
    <source>
        <dbReference type="SAM" id="SignalP"/>
    </source>
</evidence>
<keyword evidence="11" id="KW-1185">Reference proteome</keyword>
<keyword evidence="3" id="KW-0964">Secreted</keyword>
<dbReference type="EMBL" id="FONG01000004">
    <property type="protein sequence ID" value="SFE60778.1"/>
    <property type="molecule type" value="Genomic_DNA"/>
</dbReference>
<feature type="domain" description="Chaplin" evidence="9">
    <location>
        <begin position="39"/>
        <end position="79"/>
    </location>
</feature>
<dbReference type="RefSeq" id="WP_093712759.1">
    <property type="nucleotide sequence ID" value="NZ_FONG01000004.1"/>
</dbReference>
<dbReference type="GO" id="GO:0007155">
    <property type="term" value="P:cell adhesion"/>
    <property type="evidence" value="ECO:0007669"/>
    <property type="project" value="UniProtKB-KW"/>
</dbReference>
<feature type="region of interest" description="Disordered" evidence="7">
    <location>
        <begin position="79"/>
        <end position="133"/>
    </location>
</feature>
<evidence type="ECO:0000259" key="9">
    <source>
        <dbReference type="PROSITE" id="PS51884"/>
    </source>
</evidence>
<evidence type="ECO:0000256" key="4">
    <source>
        <dbReference type="ARBA" id="ARBA00022729"/>
    </source>
</evidence>
<feature type="domain" description="Chaplin" evidence="9">
    <location>
        <begin position="132"/>
        <end position="172"/>
    </location>
</feature>
<keyword evidence="5" id="KW-0130">Cell adhesion</keyword>
<feature type="signal peptide" evidence="8">
    <location>
        <begin position="1"/>
        <end position="28"/>
    </location>
</feature>
<name>A0A1I2BY12_9ACTN</name>
<evidence type="ECO:0000256" key="6">
    <source>
        <dbReference type="ARBA" id="ARBA00023087"/>
    </source>
</evidence>
<accession>A0A1I2BY12</accession>
<feature type="compositionally biased region" description="Low complexity" evidence="7">
    <location>
        <begin position="80"/>
        <end position="118"/>
    </location>
</feature>
<dbReference type="Pfam" id="PF03777">
    <property type="entry name" value="ChpA-C"/>
    <property type="match status" value="2"/>
</dbReference>
<gene>
    <name evidence="10" type="ORF">SAMN05216251_10456</name>
</gene>
<evidence type="ECO:0000256" key="7">
    <source>
        <dbReference type="SAM" id="MobiDB-lite"/>
    </source>
</evidence>
<evidence type="ECO:0000313" key="11">
    <source>
        <dbReference type="Proteomes" id="UP000199323"/>
    </source>
</evidence>
<feature type="chain" id="PRO_5011543518" evidence="8">
    <location>
        <begin position="29"/>
        <end position="242"/>
    </location>
</feature>
<evidence type="ECO:0000256" key="5">
    <source>
        <dbReference type="ARBA" id="ARBA00022889"/>
    </source>
</evidence>
<dbReference type="PROSITE" id="PS51884">
    <property type="entry name" value="CHAPLIN"/>
    <property type="match status" value="2"/>
</dbReference>
<dbReference type="OrthoDB" id="3544424at2"/>
<feature type="region of interest" description="Disordered" evidence="7">
    <location>
        <begin position="167"/>
        <end position="211"/>
    </location>
</feature>
<feature type="compositionally biased region" description="Pro residues" evidence="7">
    <location>
        <begin position="176"/>
        <end position="199"/>
    </location>
</feature>
<evidence type="ECO:0000256" key="1">
    <source>
        <dbReference type="ARBA" id="ARBA00004191"/>
    </source>
</evidence>
<dbReference type="InterPro" id="IPR005528">
    <property type="entry name" value="ChpA-H"/>
</dbReference>